<proteinExistence type="inferred from homology"/>
<evidence type="ECO:0000313" key="7">
    <source>
        <dbReference type="EMBL" id="PRO75191.1"/>
    </source>
</evidence>
<dbReference type="AlphaFoldDB" id="A0A2S9VFE6"/>
<keyword evidence="4" id="KW-0378">Hydrolase</keyword>
<evidence type="ECO:0000256" key="5">
    <source>
        <dbReference type="ARBA" id="ARBA00023204"/>
    </source>
</evidence>
<dbReference type="GO" id="GO:0004519">
    <property type="term" value="F:endonuclease activity"/>
    <property type="evidence" value="ECO:0007669"/>
    <property type="project" value="UniProtKB-KW"/>
</dbReference>
<keyword evidence="5" id="KW-0234">DNA repair</keyword>
<accession>A0A2S9VFE6</accession>
<evidence type="ECO:0000256" key="2">
    <source>
        <dbReference type="ARBA" id="ARBA00022759"/>
    </source>
</evidence>
<dbReference type="GO" id="GO:0016787">
    <property type="term" value="F:hydrolase activity"/>
    <property type="evidence" value="ECO:0007669"/>
    <property type="project" value="UniProtKB-KW"/>
</dbReference>
<keyword evidence="3" id="KW-0227">DNA damage</keyword>
<dbReference type="EMBL" id="PVNP01000014">
    <property type="protein sequence ID" value="PRO75191.1"/>
    <property type="molecule type" value="Genomic_DNA"/>
</dbReference>
<dbReference type="Gene3D" id="3.40.960.10">
    <property type="entry name" value="VSR Endonuclease"/>
    <property type="match status" value="1"/>
</dbReference>
<dbReference type="SUPFAM" id="SSF52980">
    <property type="entry name" value="Restriction endonuclease-like"/>
    <property type="match status" value="1"/>
</dbReference>
<evidence type="ECO:0000256" key="1">
    <source>
        <dbReference type="ARBA" id="ARBA00022722"/>
    </source>
</evidence>
<evidence type="ECO:0000313" key="8">
    <source>
        <dbReference type="Proteomes" id="UP000238949"/>
    </source>
</evidence>
<dbReference type="InterPro" id="IPR011335">
    <property type="entry name" value="Restrct_endonuc-II-like"/>
</dbReference>
<reference evidence="8" key="1">
    <citation type="journal article" date="2020" name="Int. J. Syst. Evol. Microbiol.">
        <title>Alteromonas alba sp. nov., a marine bacterium isolated from the seawater of the West Pacific Ocean.</title>
        <authorList>
            <person name="Sun C."/>
            <person name="Wu Y.-H."/>
            <person name="Xamxidin M."/>
            <person name="Cheng H."/>
            <person name="Xu X.-W."/>
        </authorList>
    </citation>
    <scope>NUCLEOTIDE SEQUENCE [LARGE SCALE GENOMIC DNA]</scope>
    <source>
        <strain evidence="8">190</strain>
    </source>
</reference>
<name>A0A2S9VFE6_9ALTE</name>
<protein>
    <submittedName>
        <fullName evidence="7">Very short patch repair endonuclease</fullName>
    </submittedName>
</protein>
<evidence type="ECO:0000256" key="4">
    <source>
        <dbReference type="ARBA" id="ARBA00022801"/>
    </source>
</evidence>
<evidence type="ECO:0000256" key="6">
    <source>
        <dbReference type="ARBA" id="ARBA00029466"/>
    </source>
</evidence>
<dbReference type="GO" id="GO:0006298">
    <property type="term" value="P:mismatch repair"/>
    <property type="evidence" value="ECO:0007669"/>
    <property type="project" value="InterPro"/>
</dbReference>
<sequence>MADVHSPEIRRKNMRAIRGVDTKPEIKIRKLLHKNGFRYRISPKEFPSKPDIYFPKYKACILVNGCFWHGHHCHMFKWPGTNKKFWEQKISATILRDKRNIEQLHVLGMKTLVVWECSQTGKRRLPDSVLYQLIERWLVELGDNCVLDADGLKRAP</sequence>
<dbReference type="Proteomes" id="UP000238949">
    <property type="component" value="Unassembled WGS sequence"/>
</dbReference>
<dbReference type="OrthoDB" id="9801520at2"/>
<dbReference type="Pfam" id="PF03852">
    <property type="entry name" value="Vsr"/>
    <property type="match status" value="1"/>
</dbReference>
<dbReference type="CDD" id="cd00221">
    <property type="entry name" value="Vsr"/>
    <property type="match status" value="1"/>
</dbReference>
<dbReference type="RefSeq" id="WP_105933175.1">
    <property type="nucleotide sequence ID" value="NZ_PVNP01000014.1"/>
</dbReference>
<keyword evidence="2 7" id="KW-0255">Endonuclease</keyword>
<keyword evidence="8" id="KW-1185">Reference proteome</keyword>
<comment type="similarity">
    <text evidence="6">Belongs to the Vsr family.</text>
</comment>
<gene>
    <name evidence="7" type="ORF">C6Y40_02420</name>
</gene>
<comment type="caution">
    <text evidence="7">The sequence shown here is derived from an EMBL/GenBank/DDBJ whole genome shotgun (WGS) entry which is preliminary data.</text>
</comment>
<dbReference type="InterPro" id="IPR004603">
    <property type="entry name" value="DNA_mismatch_endonuc_vsr"/>
</dbReference>
<evidence type="ECO:0000256" key="3">
    <source>
        <dbReference type="ARBA" id="ARBA00022763"/>
    </source>
</evidence>
<dbReference type="NCBIfam" id="TIGR00632">
    <property type="entry name" value="vsr"/>
    <property type="match status" value="1"/>
</dbReference>
<keyword evidence="1" id="KW-0540">Nuclease</keyword>
<organism evidence="7 8">
    <name type="scientific">Alteromonas alba</name>
    <dbReference type="NCBI Taxonomy" id="2079529"/>
    <lineage>
        <taxon>Bacteria</taxon>
        <taxon>Pseudomonadati</taxon>
        <taxon>Pseudomonadota</taxon>
        <taxon>Gammaproteobacteria</taxon>
        <taxon>Alteromonadales</taxon>
        <taxon>Alteromonadaceae</taxon>
        <taxon>Alteromonas/Salinimonas group</taxon>
        <taxon>Alteromonas</taxon>
    </lineage>
</organism>